<feature type="compositionally biased region" description="Basic and acidic residues" evidence="1">
    <location>
        <begin position="14"/>
        <end position="26"/>
    </location>
</feature>
<dbReference type="OrthoDB" id="120976at2759"/>
<keyword evidence="4" id="KW-1185">Reference proteome</keyword>
<dbReference type="PANTHER" id="PTHR24114">
    <property type="entry name" value="LEUCINE RICH REPEAT FAMILY PROTEIN"/>
    <property type="match status" value="1"/>
</dbReference>
<dbReference type="InterPro" id="IPR052394">
    <property type="entry name" value="LRR-containing"/>
</dbReference>
<evidence type="ECO:0000313" key="4">
    <source>
        <dbReference type="Proteomes" id="UP000332933"/>
    </source>
</evidence>
<dbReference type="Proteomes" id="UP000332933">
    <property type="component" value="Unassembled WGS sequence"/>
</dbReference>
<reference evidence="2" key="2">
    <citation type="submission" date="2019-06" db="EMBL/GenBank/DDBJ databases">
        <title>Genomics analysis of Aphanomyces spp. identifies a new class of oomycete effector associated with host adaptation.</title>
        <authorList>
            <person name="Gaulin E."/>
        </authorList>
    </citation>
    <scope>NUCLEOTIDE SEQUENCE</scope>
    <source>
        <strain evidence="2">CBS 578.67</strain>
    </source>
</reference>
<dbReference type="AlphaFoldDB" id="A0A485K1Z5"/>
<name>A0A485K1Z5_9STRA</name>
<dbReference type="EMBL" id="CAADRA010000004">
    <property type="protein sequence ID" value="VFT77332.1"/>
    <property type="molecule type" value="Genomic_DNA"/>
</dbReference>
<gene>
    <name evidence="3" type="primary">Aste57867_106</name>
    <name evidence="2" type="ORF">As57867_000106</name>
    <name evidence="3" type="ORF">ASTE57867_106</name>
</gene>
<accession>A0A485K1Z5</accession>
<dbReference type="SUPFAM" id="SSF52047">
    <property type="entry name" value="RNI-like"/>
    <property type="match status" value="1"/>
</dbReference>
<proteinExistence type="predicted"/>
<dbReference type="Gene3D" id="3.80.10.10">
    <property type="entry name" value="Ribonuclease Inhibitor"/>
    <property type="match status" value="2"/>
</dbReference>
<feature type="region of interest" description="Disordered" evidence="1">
    <location>
        <begin position="330"/>
        <end position="354"/>
    </location>
</feature>
<organism evidence="3 4">
    <name type="scientific">Aphanomyces stellatus</name>
    <dbReference type="NCBI Taxonomy" id="120398"/>
    <lineage>
        <taxon>Eukaryota</taxon>
        <taxon>Sar</taxon>
        <taxon>Stramenopiles</taxon>
        <taxon>Oomycota</taxon>
        <taxon>Saprolegniomycetes</taxon>
        <taxon>Saprolegniales</taxon>
        <taxon>Verrucalvaceae</taxon>
        <taxon>Aphanomyces</taxon>
    </lineage>
</organism>
<feature type="region of interest" description="Disordered" evidence="1">
    <location>
        <begin position="1"/>
        <end position="26"/>
    </location>
</feature>
<protein>
    <submittedName>
        <fullName evidence="3">Aste57867_106 protein</fullName>
    </submittedName>
</protein>
<sequence>MKPPVACSGDALPEEPHHRDANSLSTEDLRSEMVRYGIPAHESVPNTLVILQKKFDDEFALHMAHYTKFMERYKRKKNQSELEAKMATDAAADAAALDDHPKIRLLVESIQANETDATLIVRGLNDATARAVLRALCFNHSVLSLDLAQNNLGESVVRDLARLIRTNKRLASLDLGSNRLNSRCLADVASALAENAVLTALSLECNPITVHGNTSDLSGFESFCGYIANTTTLQSLNLFRTGLNIEAGRILAKSLLFNESIYAMELGCNAMTDKEMEVIGVQMAENRQLHDEIAAKLFHTKQAIEAQAQAKAAEHALERLKIETDEWHKANAAERRAQHEIDRAADAKRREADDARLRKAAYDREMERRLQAEEARLKAEAKAKKKKK</sequence>
<dbReference type="PANTHER" id="PTHR24114:SF2">
    <property type="entry name" value="F-BOX DOMAIN-CONTAINING PROTEIN-RELATED"/>
    <property type="match status" value="1"/>
</dbReference>
<evidence type="ECO:0000256" key="1">
    <source>
        <dbReference type="SAM" id="MobiDB-lite"/>
    </source>
</evidence>
<evidence type="ECO:0000313" key="2">
    <source>
        <dbReference type="EMBL" id="KAF0720681.1"/>
    </source>
</evidence>
<evidence type="ECO:0000313" key="3">
    <source>
        <dbReference type="EMBL" id="VFT77332.1"/>
    </source>
</evidence>
<dbReference type="EMBL" id="VJMH01000004">
    <property type="protein sequence ID" value="KAF0720681.1"/>
    <property type="molecule type" value="Genomic_DNA"/>
</dbReference>
<dbReference type="SMART" id="SM00368">
    <property type="entry name" value="LRR_RI"/>
    <property type="match status" value="4"/>
</dbReference>
<reference evidence="3 4" key="1">
    <citation type="submission" date="2019-03" db="EMBL/GenBank/DDBJ databases">
        <authorList>
            <person name="Gaulin E."/>
            <person name="Dumas B."/>
        </authorList>
    </citation>
    <scope>NUCLEOTIDE SEQUENCE [LARGE SCALE GENOMIC DNA]</scope>
    <source>
        <strain evidence="3">CBS 568.67</strain>
    </source>
</reference>
<dbReference type="InterPro" id="IPR032675">
    <property type="entry name" value="LRR_dom_sf"/>
</dbReference>